<keyword evidence="1" id="KW-0732">Signal</keyword>
<evidence type="ECO:0000313" key="4">
    <source>
        <dbReference type="Proteomes" id="UP000240957"/>
    </source>
</evidence>
<dbReference type="AlphaFoldDB" id="A0A371YNG5"/>
<reference evidence="2" key="1">
    <citation type="journal article" date="2014" name="Int. J. Syst. Evol. Microbiol.">
        <title>Complete genome of a new Firmicutes species belonging to the dominant human colonic microbiota ('Ruminococcus bicirculans') reveals two chromosomes and a selective capacity to utilize plant glucans.</title>
        <authorList>
            <consortium name="NISC Comparative Sequencing Program"/>
            <person name="Wegmann U."/>
            <person name="Louis P."/>
            <person name="Goesmann A."/>
            <person name="Henrissat B."/>
            <person name="Duncan S.H."/>
            <person name="Flint H.J."/>
        </authorList>
    </citation>
    <scope>NUCLEOTIDE SEQUENCE</scope>
    <source>
        <strain evidence="2">KCTC 62575</strain>
    </source>
</reference>
<comment type="caution">
    <text evidence="3">The sequence shown here is derived from an EMBL/GenBank/DDBJ whole genome shotgun (WGS) entry which is preliminary data.</text>
</comment>
<evidence type="ECO:0008006" key="6">
    <source>
        <dbReference type="Google" id="ProtNLM"/>
    </source>
</evidence>
<gene>
    <name evidence="2" type="ORF">ACFODO_10315</name>
    <name evidence="3" type="ORF">C9E89_014275</name>
</gene>
<dbReference type="EMBL" id="JBHRSF010000034">
    <property type="protein sequence ID" value="MFC2995656.1"/>
    <property type="molecule type" value="Genomic_DNA"/>
</dbReference>
<dbReference type="PROSITE" id="PS51257">
    <property type="entry name" value="PROKAR_LIPOPROTEIN"/>
    <property type="match status" value="1"/>
</dbReference>
<dbReference type="Proteomes" id="UP000240957">
    <property type="component" value="Unassembled WGS sequence"/>
</dbReference>
<evidence type="ECO:0000256" key="1">
    <source>
        <dbReference type="SAM" id="SignalP"/>
    </source>
</evidence>
<feature type="signal peptide" evidence="1">
    <location>
        <begin position="1"/>
        <end position="20"/>
    </location>
</feature>
<dbReference type="OrthoDB" id="6704491at2"/>
<accession>A0A371YNG5</accession>
<dbReference type="RefSeq" id="WP_107008996.1">
    <property type="nucleotide sequence ID" value="NZ_JAVIDQ010000016.1"/>
</dbReference>
<feature type="chain" id="PRO_5016977390" description="Lipoprotein" evidence="1">
    <location>
        <begin position="21"/>
        <end position="154"/>
    </location>
</feature>
<reference evidence="3 4" key="2">
    <citation type="submission" date="2018-08" db="EMBL/GenBank/DDBJ databases">
        <title>The draft genome of Acinetobacter sichuanensis strain WCHAc060041.</title>
        <authorList>
            <person name="Qin J."/>
            <person name="Feng Y."/>
            <person name="Zong Z."/>
        </authorList>
    </citation>
    <scope>NUCLEOTIDE SEQUENCE [LARGE SCALE GENOMIC DNA]</scope>
    <source>
        <strain evidence="3 4">WCHAc060041</strain>
    </source>
</reference>
<dbReference type="EMBL" id="PYIX02000025">
    <property type="protein sequence ID" value="RFC82884.1"/>
    <property type="molecule type" value="Genomic_DNA"/>
</dbReference>
<protein>
    <recommendedName>
        <fullName evidence="6">Lipoprotein</fullName>
    </recommendedName>
</protein>
<proteinExistence type="predicted"/>
<evidence type="ECO:0000313" key="5">
    <source>
        <dbReference type="Proteomes" id="UP001595455"/>
    </source>
</evidence>
<dbReference type="Proteomes" id="UP001595455">
    <property type="component" value="Unassembled WGS sequence"/>
</dbReference>
<sequence>MKLQLALVATVALFTGCAGSYPERVVTKGPLICETGEICPELAMRWNDEKRDGFKIVAEINNPTKYDIKQFEFLVDGQPYTYSTINATQYNEQISSNSIIVPVSFLNSFRNGKEISLKLITDQGDIERSILKADGQQSSAYLTFLKGYTGQLPQ</sequence>
<reference evidence="5" key="3">
    <citation type="journal article" date="2019" name="Int. J. Syst. Evol. Microbiol.">
        <title>The Global Catalogue of Microorganisms (GCM) 10K type strain sequencing project: providing services to taxonomists for standard genome sequencing and annotation.</title>
        <authorList>
            <consortium name="The Broad Institute Genomics Platform"/>
            <consortium name="The Broad Institute Genome Sequencing Center for Infectious Disease"/>
            <person name="Wu L."/>
            <person name="Ma J."/>
        </authorList>
    </citation>
    <scope>NUCLEOTIDE SEQUENCE [LARGE SCALE GENOMIC DNA]</scope>
    <source>
        <strain evidence="5">KCTC 62575</strain>
    </source>
</reference>
<organism evidence="3 4">
    <name type="scientific">Acinetobacter sichuanensis</name>
    <dbReference type="NCBI Taxonomy" id="2136183"/>
    <lineage>
        <taxon>Bacteria</taxon>
        <taxon>Pseudomonadati</taxon>
        <taxon>Pseudomonadota</taxon>
        <taxon>Gammaproteobacteria</taxon>
        <taxon>Moraxellales</taxon>
        <taxon>Moraxellaceae</taxon>
        <taxon>Acinetobacter</taxon>
    </lineage>
</organism>
<keyword evidence="5" id="KW-1185">Reference proteome</keyword>
<name>A0A371YNG5_9GAMM</name>
<evidence type="ECO:0000313" key="2">
    <source>
        <dbReference type="EMBL" id="MFC2995656.1"/>
    </source>
</evidence>
<reference evidence="2" key="4">
    <citation type="submission" date="2024-09" db="EMBL/GenBank/DDBJ databases">
        <authorList>
            <person name="Sun Q."/>
            <person name="Mori K."/>
        </authorList>
    </citation>
    <scope>NUCLEOTIDE SEQUENCE</scope>
    <source>
        <strain evidence="2">KCTC 62575</strain>
    </source>
</reference>
<evidence type="ECO:0000313" key="3">
    <source>
        <dbReference type="EMBL" id="RFC82884.1"/>
    </source>
</evidence>